<feature type="transmembrane region" description="Helical" evidence="1">
    <location>
        <begin position="6"/>
        <end position="25"/>
    </location>
</feature>
<dbReference type="PANTHER" id="PTHR35531:SF1">
    <property type="entry name" value="INNER MEMBRANE PROTEIN YBCI-RELATED"/>
    <property type="match status" value="1"/>
</dbReference>
<keyword evidence="1" id="KW-0812">Transmembrane</keyword>
<dbReference type="Proteomes" id="UP000683551">
    <property type="component" value="Chromosome"/>
</dbReference>
<evidence type="ECO:0000256" key="1">
    <source>
        <dbReference type="SAM" id="Phobius"/>
    </source>
</evidence>
<keyword evidence="1" id="KW-1133">Transmembrane helix</keyword>
<dbReference type="PANTHER" id="PTHR35531">
    <property type="entry name" value="INNER MEMBRANE PROTEIN YBCI-RELATED"/>
    <property type="match status" value="1"/>
</dbReference>
<sequence>MLAKTHVIFGAGSALVGSAVIHLPLSSSLLMVSAGVIGSLLPDIDHPGSTFGRKIWPVSLIISKVFGHRGITHSLLAVAGLAFLLVSNHQLPTVGIGLIVGYLSHLLGDFITPHGIPLFWPARKCYHISRPIKTGGFGENVLATVVLIAGVFLAWNSTFV</sequence>
<dbReference type="AlphaFoldDB" id="A0A9E6MWU7"/>
<dbReference type="InterPro" id="IPR007404">
    <property type="entry name" value="YdjM-like"/>
</dbReference>
<proteinExistence type="predicted"/>
<feature type="transmembrane region" description="Helical" evidence="1">
    <location>
        <begin position="141"/>
        <end position="159"/>
    </location>
</feature>
<dbReference type="PIRSF" id="PIRSF030780">
    <property type="entry name" value="Md_memb_hyd_prd"/>
    <property type="match status" value="1"/>
</dbReference>
<evidence type="ECO:0000313" key="3">
    <source>
        <dbReference type="Proteomes" id="UP000683551"/>
    </source>
</evidence>
<feature type="transmembrane region" description="Helical" evidence="1">
    <location>
        <begin position="70"/>
        <end position="87"/>
    </location>
</feature>
<dbReference type="EMBL" id="CP071137">
    <property type="protein sequence ID" value="QWY77714.1"/>
    <property type="molecule type" value="Genomic_DNA"/>
</dbReference>
<name>A0A9E6MWU7_9PROT</name>
<dbReference type="GO" id="GO:0016787">
    <property type="term" value="F:hydrolase activity"/>
    <property type="evidence" value="ECO:0007669"/>
    <property type="project" value="UniProtKB-KW"/>
</dbReference>
<accession>A0A9E6MWU7</accession>
<dbReference type="RefSeq" id="WP_273145059.1">
    <property type="nucleotide sequence ID" value="NZ_CP053675.1"/>
</dbReference>
<organism evidence="2 3">
    <name type="scientific">Ferrovum myxofaciens</name>
    <dbReference type="NCBI Taxonomy" id="416213"/>
    <lineage>
        <taxon>Bacteria</taxon>
        <taxon>Pseudomonadati</taxon>
        <taxon>Pseudomonadota</taxon>
        <taxon>Betaproteobacteria</taxon>
        <taxon>Ferrovales</taxon>
        <taxon>Ferrovaceae</taxon>
        <taxon>Ferrovum</taxon>
    </lineage>
</organism>
<gene>
    <name evidence="2" type="ORF">JZL65_01095</name>
</gene>
<reference evidence="2" key="1">
    <citation type="submission" date="2021-02" db="EMBL/GenBank/DDBJ databases">
        <title>Comparative genomics of Ferrovum myxofaciens strains, predominant extremophile bacteria forming large biofilm stalactites in acid mine ecosystems.</title>
        <authorList>
            <person name="Burkartova K."/>
            <person name="Ridl J."/>
            <person name="Pajer P."/>
            <person name="Falteisek L."/>
        </authorList>
    </citation>
    <scope>NUCLEOTIDE SEQUENCE</scope>
    <source>
        <strain evidence="2">MI1III</strain>
    </source>
</reference>
<dbReference type="InterPro" id="IPR016956">
    <property type="entry name" value="YdjM"/>
</dbReference>
<feature type="transmembrane region" description="Helical" evidence="1">
    <location>
        <begin position="99"/>
        <end position="120"/>
    </location>
</feature>
<keyword evidence="1" id="KW-0472">Membrane</keyword>
<protein>
    <submittedName>
        <fullName evidence="2">Metal-dependent hydrolase</fullName>
    </submittedName>
</protein>
<keyword evidence="2" id="KW-0378">Hydrolase</keyword>
<evidence type="ECO:0000313" key="2">
    <source>
        <dbReference type="EMBL" id="QWY77714.1"/>
    </source>
</evidence>
<dbReference type="Pfam" id="PF04307">
    <property type="entry name" value="YdjM"/>
    <property type="match status" value="1"/>
</dbReference>